<keyword evidence="2" id="KW-0812">Transmembrane</keyword>
<gene>
    <name evidence="3" type="ORF">ABVK25_009392</name>
</gene>
<accession>A0ABR4B075</accession>
<dbReference type="Proteomes" id="UP001590951">
    <property type="component" value="Unassembled WGS sequence"/>
</dbReference>
<keyword evidence="4" id="KW-1185">Reference proteome</keyword>
<dbReference type="EMBL" id="JBHFEH010000049">
    <property type="protein sequence ID" value="KAL2050284.1"/>
    <property type="molecule type" value="Genomic_DNA"/>
</dbReference>
<organism evidence="3 4">
    <name type="scientific">Lepraria finkii</name>
    <dbReference type="NCBI Taxonomy" id="1340010"/>
    <lineage>
        <taxon>Eukaryota</taxon>
        <taxon>Fungi</taxon>
        <taxon>Dikarya</taxon>
        <taxon>Ascomycota</taxon>
        <taxon>Pezizomycotina</taxon>
        <taxon>Lecanoromycetes</taxon>
        <taxon>OSLEUM clade</taxon>
        <taxon>Lecanoromycetidae</taxon>
        <taxon>Lecanorales</taxon>
        <taxon>Lecanorineae</taxon>
        <taxon>Stereocaulaceae</taxon>
        <taxon>Lepraria</taxon>
    </lineage>
</organism>
<reference evidence="3 4" key="1">
    <citation type="submission" date="2024-09" db="EMBL/GenBank/DDBJ databases">
        <title>Rethinking Asexuality: The Enigmatic Case of Functional Sexual Genes in Lepraria (Stereocaulaceae).</title>
        <authorList>
            <person name="Doellman M."/>
            <person name="Sun Y."/>
            <person name="Barcenas-Pena A."/>
            <person name="Lumbsch H.T."/>
            <person name="Grewe F."/>
        </authorList>
    </citation>
    <scope>NUCLEOTIDE SEQUENCE [LARGE SCALE GENOMIC DNA]</scope>
    <source>
        <strain evidence="3 4">Grewe 0041</strain>
    </source>
</reference>
<feature type="transmembrane region" description="Helical" evidence="2">
    <location>
        <begin position="76"/>
        <end position="96"/>
    </location>
</feature>
<evidence type="ECO:0000313" key="3">
    <source>
        <dbReference type="EMBL" id="KAL2050284.1"/>
    </source>
</evidence>
<feature type="region of interest" description="Disordered" evidence="1">
    <location>
        <begin position="106"/>
        <end position="126"/>
    </location>
</feature>
<protein>
    <submittedName>
        <fullName evidence="3">Uncharacterized protein</fullName>
    </submittedName>
</protein>
<keyword evidence="2" id="KW-1133">Transmembrane helix</keyword>
<feature type="compositionally biased region" description="Basic and acidic residues" evidence="1">
    <location>
        <begin position="106"/>
        <end position="115"/>
    </location>
</feature>
<evidence type="ECO:0000313" key="4">
    <source>
        <dbReference type="Proteomes" id="UP001590951"/>
    </source>
</evidence>
<comment type="caution">
    <text evidence="3">The sequence shown here is derived from an EMBL/GenBank/DDBJ whole genome shotgun (WGS) entry which is preliminary data.</text>
</comment>
<feature type="region of interest" description="Disordered" evidence="1">
    <location>
        <begin position="1"/>
        <end position="40"/>
    </location>
</feature>
<evidence type="ECO:0000256" key="2">
    <source>
        <dbReference type="SAM" id="Phobius"/>
    </source>
</evidence>
<feature type="compositionally biased region" description="Polar residues" evidence="1">
    <location>
        <begin position="19"/>
        <end position="40"/>
    </location>
</feature>
<name>A0ABR4B075_9LECA</name>
<proteinExistence type="predicted"/>
<evidence type="ECO:0000256" key="1">
    <source>
        <dbReference type="SAM" id="MobiDB-lite"/>
    </source>
</evidence>
<sequence>MNWGENKWSMAQAPGSGVGASNVQTIGPNDTSINPGPTDNFGTSWAKPWTPLLPAGIVSPGKSSGSGFSSGAKTGIGIAGGLVGLAIIGAALNLIFRMLRRRGPMEHQQRLESKMSEQQQQHDPSPHYRYHAVGEKDAKQAFETSMGLPHEVDGQSEVPVVFELGIIDDRSIHFAVDSIMTVRCIVSDRL</sequence>
<keyword evidence="2" id="KW-0472">Membrane</keyword>